<dbReference type="Gene3D" id="3.30.250.20">
    <property type="entry name" value="L1 transposable element, C-terminal domain"/>
    <property type="match status" value="1"/>
</dbReference>
<feature type="region of interest" description="Disordered" evidence="2">
    <location>
        <begin position="1"/>
        <end position="33"/>
    </location>
</feature>
<evidence type="ECO:0000256" key="2">
    <source>
        <dbReference type="SAM" id="MobiDB-lite"/>
    </source>
</evidence>
<protein>
    <recommendedName>
        <fullName evidence="5">L1 transposable element RRM domain-containing protein</fullName>
    </recommendedName>
</protein>
<keyword evidence="1" id="KW-0175">Coiled coil</keyword>
<dbReference type="InterPro" id="IPR042566">
    <property type="entry name" value="L1_C"/>
</dbReference>
<dbReference type="PANTHER" id="PTHR11505">
    <property type="entry name" value="L1 TRANSPOSABLE ELEMENT-RELATED"/>
    <property type="match status" value="1"/>
</dbReference>
<reference evidence="3" key="1">
    <citation type="submission" date="2025-08" db="UniProtKB">
        <authorList>
            <consortium name="Ensembl"/>
        </authorList>
    </citation>
    <scope>IDENTIFICATION</scope>
</reference>
<feature type="compositionally biased region" description="Low complexity" evidence="2">
    <location>
        <begin position="18"/>
        <end position="31"/>
    </location>
</feature>
<dbReference type="Ensembl" id="ENSCCRT00010105240.1">
    <property type="protein sequence ID" value="ENSCCRP00010094856.1"/>
    <property type="gene ID" value="ENSCCRG00010041532.1"/>
</dbReference>
<evidence type="ECO:0000313" key="3">
    <source>
        <dbReference type="Ensembl" id="ENSCCRP00010094856.1"/>
    </source>
</evidence>
<sequence>TGKRQQRPDSQVTPSVAGGSSPPCGSTSPRPDAQVNVTDTAALKFELLTCLRQDIAEIFKTELRAALGDDLSTIRADLQAVKTQLANDKAAADAELASLKGTVGEVEVSLSSCTDDIVDLKCKYERLSSEFSKLENKCKDLESRSRRQNIRIVGVSEDMVVNTTAVAALLKDVLKLDKEPLLDRAHRSAQPRPRPDERPRPIIARFHYYTDCADVLRRAREGQRFGAGNVRISIFPDHTAKVARARAAFNEVRKHLRGVEGVRYGLFYPARLRITYGGVEKDFVSADDAKAYVEKMNSG</sequence>
<evidence type="ECO:0008006" key="5">
    <source>
        <dbReference type="Google" id="ProtNLM"/>
    </source>
</evidence>
<feature type="coiled-coil region" evidence="1">
    <location>
        <begin position="117"/>
        <end position="151"/>
    </location>
</feature>
<dbReference type="Gene3D" id="1.20.5.340">
    <property type="match status" value="1"/>
</dbReference>
<dbReference type="InterPro" id="IPR004244">
    <property type="entry name" value="Transposase_22"/>
</dbReference>
<dbReference type="Proteomes" id="UP000694427">
    <property type="component" value="Unplaced"/>
</dbReference>
<evidence type="ECO:0000256" key="1">
    <source>
        <dbReference type="SAM" id="Coils"/>
    </source>
</evidence>
<accession>A0A8C1NQ57</accession>
<keyword evidence="4" id="KW-1185">Reference proteome</keyword>
<reference evidence="3" key="2">
    <citation type="submission" date="2025-09" db="UniProtKB">
        <authorList>
            <consortium name="Ensembl"/>
        </authorList>
    </citation>
    <scope>IDENTIFICATION</scope>
</reference>
<name>A0A8C1NQ57_CYPCA</name>
<evidence type="ECO:0000313" key="4">
    <source>
        <dbReference type="Proteomes" id="UP000694427"/>
    </source>
</evidence>
<organism evidence="3 4">
    <name type="scientific">Cyprinus carpio</name>
    <name type="common">Common carp</name>
    <dbReference type="NCBI Taxonomy" id="7962"/>
    <lineage>
        <taxon>Eukaryota</taxon>
        <taxon>Metazoa</taxon>
        <taxon>Chordata</taxon>
        <taxon>Craniata</taxon>
        <taxon>Vertebrata</taxon>
        <taxon>Euteleostomi</taxon>
        <taxon>Actinopterygii</taxon>
        <taxon>Neopterygii</taxon>
        <taxon>Teleostei</taxon>
        <taxon>Ostariophysi</taxon>
        <taxon>Cypriniformes</taxon>
        <taxon>Cyprinidae</taxon>
        <taxon>Cyprininae</taxon>
        <taxon>Cyprinus</taxon>
    </lineage>
</organism>
<dbReference type="AlphaFoldDB" id="A0A8C1NQ57"/>
<proteinExistence type="predicted"/>